<reference evidence="5 6" key="1">
    <citation type="journal article" date="2005" name="Science">
        <title>The genome of the kinetoplastid parasite, Leishmania major.</title>
        <authorList>
            <person name="Ivens A.C."/>
            <person name="Peacock C.S."/>
            <person name="Worthey E.A."/>
            <person name="Murphy L."/>
            <person name="Aggarwal G."/>
            <person name="Berriman M."/>
            <person name="Sisk E."/>
            <person name="Rajandream M.A."/>
            <person name="Adlem E."/>
            <person name="Aert R."/>
            <person name="Anupama A."/>
            <person name="Apostolou Z."/>
            <person name="Attipoe P."/>
            <person name="Bason N."/>
            <person name="Bauser C."/>
            <person name="Beck A."/>
            <person name="Beverley S.M."/>
            <person name="Bianchettin G."/>
            <person name="Borzym K."/>
            <person name="Bothe G."/>
            <person name="Bruschi C.V."/>
            <person name="Collins M."/>
            <person name="Cadag E."/>
            <person name="Ciarloni L."/>
            <person name="Clayton C."/>
            <person name="Coulson R.M."/>
            <person name="Cronin A."/>
            <person name="Cruz A.K."/>
            <person name="Davies R.M."/>
            <person name="De Gaudenzi J."/>
            <person name="Dobson D.E."/>
            <person name="Duesterhoeft A."/>
            <person name="Fazelina G."/>
            <person name="Fosker N."/>
            <person name="Frasch A.C."/>
            <person name="Fraser A."/>
            <person name="Fuchs M."/>
            <person name="Gabel C."/>
            <person name="Goble A."/>
            <person name="Goffeau A."/>
            <person name="Harris D."/>
            <person name="Hertz-Fowler C."/>
            <person name="Hilbert H."/>
            <person name="Horn D."/>
            <person name="Huang Y."/>
            <person name="Klages S."/>
            <person name="Knights A."/>
            <person name="Kube M."/>
            <person name="Larke N."/>
            <person name="Litvin L."/>
            <person name="Lord A."/>
            <person name="Louie T."/>
            <person name="Marra M."/>
            <person name="Masuy D."/>
            <person name="Matthews K."/>
            <person name="Michaeli S."/>
            <person name="Mottram J.C."/>
            <person name="Muller-Auer S."/>
            <person name="Munden H."/>
            <person name="Nelson S."/>
            <person name="Norbertczak H."/>
            <person name="Oliver K."/>
            <person name="O'neil S."/>
            <person name="Pentony M."/>
            <person name="Pohl T.M."/>
            <person name="Price C."/>
            <person name="Purnelle B."/>
            <person name="Quail M.A."/>
            <person name="Rabbinowitsch E."/>
            <person name="Reinhardt R."/>
            <person name="Rieger M."/>
            <person name="Rinta J."/>
            <person name="Robben J."/>
            <person name="Robertson L."/>
            <person name="Ruiz J.C."/>
            <person name="Rutter S."/>
            <person name="Saunders D."/>
            <person name="Schafer M."/>
            <person name="Schein J."/>
            <person name="Schwartz D.C."/>
            <person name="Seeger K."/>
            <person name="Seyler A."/>
            <person name="Sharp S."/>
            <person name="Shin H."/>
            <person name="Sivam D."/>
            <person name="Squares R."/>
            <person name="Squares S."/>
            <person name="Tosato V."/>
            <person name="Vogt C."/>
            <person name="Volckaert G."/>
            <person name="Wambutt R."/>
            <person name="Warren T."/>
            <person name="Wedler H."/>
            <person name="Woodward J."/>
            <person name="Zhou S."/>
            <person name="Zimmermann W."/>
            <person name="Smith D.F."/>
            <person name="Blackwell J.M."/>
            <person name="Stuart K.D."/>
            <person name="Barrell B."/>
            <person name="Myler P.J."/>
        </authorList>
    </citation>
    <scope>NUCLEOTIDE SEQUENCE [LARGE SCALE GENOMIC DNA]</scope>
    <source>
        <strain evidence="6">MHOM/IL/81/Friedlin</strain>
    </source>
</reference>
<dbReference type="InterPro" id="IPR050645">
    <property type="entry name" value="Histidine_acid_phosphatase"/>
</dbReference>
<dbReference type="CDD" id="cd07061">
    <property type="entry name" value="HP_HAP_like"/>
    <property type="match status" value="1"/>
</dbReference>
<dbReference type="HOGENOM" id="CLU_039467_0_0_1"/>
<dbReference type="InterPro" id="IPR029033">
    <property type="entry name" value="His_PPase_superfam"/>
</dbReference>
<sequence>MRQVLFLLLLAGLLLCMPALVTAAPDMKLVMVQLIHRHGARTAEPSYNKTQICGDTPCGYLTWSGIEMLSKTGAFLRSRYNTDASVVSEPMFPSEDYDLDVAFSRSTDVLRTLQSAESFLRGFFPNLTSLYPAIHTAPEQDDYILYTNYVPQFQFYWSLDMAGVRAVCNPVVDRNFPDFNTLTTIAQEVYSEGYCSNFTRRTDCAFTLFDIAVSKEAIGELDNYPKLKTNRDKLTQVAREHFARQYVYNRSDTRCFQQGSSGQPILQEFVKNIGAAMAGSSRYKLYHYSAHDTTLSRIACSLQDTADDGLLPPFAQTLVLELLQSLSDSSYHVRVLRGHTGQSPASGFEFAWEPDWQLKCMSASGQLYNASGNRCSVADFTRFVQWSAAPVGSMGYCYLDEKYRQLRNCPEGGIEAGEAWQALSSGCQYYRKRCPSYSCDAGYMLDRLSLQCVCVAPSCLPTFSTAAPGLPDGSPHGAANNTPARPSELSAGGTAAVAMGTFCIGALLAAFVTAAVLLCCKHRKPPPSPRCESCKERHVGVH</sequence>
<dbReference type="VEuPathDB" id="TriTrypDB:LmjF.23.1170"/>
<gene>
    <name evidence="5" type="primary">MBAP2</name>
    <name evidence="5" type="ORF">LMJF_23_1170</name>
</gene>
<protein>
    <submittedName>
        <fullName evidence="5">Membrane-bound acid phosphatase 2</fullName>
    </submittedName>
</protein>
<keyword evidence="3" id="KW-1133">Transmembrane helix</keyword>
<evidence type="ECO:0000313" key="5">
    <source>
        <dbReference type="EMBL" id="CAJ04782.1"/>
    </source>
</evidence>
<accession>Q4QB35</accession>
<dbReference type="PANTHER" id="PTHR11567">
    <property type="entry name" value="ACID PHOSPHATASE-RELATED"/>
    <property type="match status" value="1"/>
</dbReference>
<dbReference type="FunCoup" id="Q4QB35">
    <property type="interactions" value="18"/>
</dbReference>
<feature type="chain" id="PRO_5004242231" evidence="4">
    <location>
        <begin position="24"/>
        <end position="542"/>
    </location>
</feature>
<organism evidence="5 6">
    <name type="scientific">Leishmania major</name>
    <dbReference type="NCBI Taxonomy" id="5664"/>
    <lineage>
        <taxon>Eukaryota</taxon>
        <taxon>Discoba</taxon>
        <taxon>Euglenozoa</taxon>
        <taxon>Kinetoplastea</taxon>
        <taxon>Metakinetoplastina</taxon>
        <taxon>Trypanosomatida</taxon>
        <taxon>Trypanosomatidae</taxon>
        <taxon>Leishmaniinae</taxon>
        <taxon>Leishmania</taxon>
    </lineage>
</organism>
<dbReference type="SUPFAM" id="SSF53254">
    <property type="entry name" value="Phosphoglycerate mutase-like"/>
    <property type="match status" value="1"/>
</dbReference>
<dbReference type="Gene3D" id="3.40.50.1240">
    <property type="entry name" value="Phosphoglycerate mutase-like"/>
    <property type="match status" value="1"/>
</dbReference>
<proteinExistence type="inferred from homology"/>
<comment type="similarity">
    <text evidence="1">Belongs to the histidine acid phosphatase family.</text>
</comment>
<dbReference type="OMA" id="MFPSEDY"/>
<evidence type="ECO:0000313" key="6">
    <source>
        <dbReference type="Proteomes" id="UP000000542"/>
    </source>
</evidence>
<evidence type="ECO:0000256" key="3">
    <source>
        <dbReference type="SAM" id="Phobius"/>
    </source>
</evidence>
<reference evidence="5 6" key="2">
    <citation type="journal article" date="2011" name="Genome Res.">
        <title>Chromosome and gene copy number variation allow major structural change between species and strains of Leishmania.</title>
        <authorList>
            <person name="Rogers M.B."/>
            <person name="Hilley J.D."/>
            <person name="Dickens N.J."/>
            <person name="Wilkes J."/>
            <person name="Bates P.A."/>
            <person name="Depledge D.P."/>
            <person name="Harris D."/>
            <person name="Her Y."/>
            <person name="Herzyk P."/>
            <person name="Imamura H."/>
            <person name="Otto T.D."/>
            <person name="Sanders M."/>
            <person name="Seeger K."/>
            <person name="Dujardin J.C."/>
            <person name="Berriman M."/>
            <person name="Smith D.F."/>
            <person name="Hertz-Fowler C."/>
            <person name="Mottram J.C."/>
        </authorList>
    </citation>
    <scope>NUCLEOTIDE SEQUENCE [LARGE SCALE GENOMIC DNA]</scope>
    <source>
        <strain evidence="6">MHOM/IL/81/Friedlin</strain>
    </source>
</reference>
<dbReference type="GO" id="GO:0016791">
    <property type="term" value="F:phosphatase activity"/>
    <property type="evidence" value="ECO:0000318"/>
    <property type="project" value="GO_Central"/>
</dbReference>
<keyword evidence="4" id="KW-0732">Signal</keyword>
<evidence type="ECO:0000256" key="2">
    <source>
        <dbReference type="ARBA" id="ARBA00022801"/>
    </source>
</evidence>
<dbReference type="Proteomes" id="UP000000542">
    <property type="component" value="Chromosome 23"/>
</dbReference>
<dbReference type="GeneID" id="5652112"/>
<dbReference type="EMBL" id="FR796419">
    <property type="protein sequence ID" value="CAJ04782.1"/>
    <property type="molecule type" value="Genomic_DNA"/>
</dbReference>
<dbReference type="STRING" id="5664.Q4QB35"/>
<evidence type="ECO:0000256" key="1">
    <source>
        <dbReference type="ARBA" id="ARBA00005375"/>
    </source>
</evidence>
<dbReference type="VEuPathDB" id="TriTrypDB:LMJFC_230022400"/>
<dbReference type="Pfam" id="PF00328">
    <property type="entry name" value="His_Phos_2"/>
    <property type="match status" value="1"/>
</dbReference>
<dbReference type="eggNOG" id="KOG3720">
    <property type="taxonomic scope" value="Eukaryota"/>
</dbReference>
<dbReference type="VEuPathDB" id="TriTrypDB:LMJLV39_230021600"/>
<dbReference type="InterPro" id="IPR000560">
    <property type="entry name" value="His_Pase_clade-2"/>
</dbReference>
<keyword evidence="3" id="KW-0812">Transmembrane</keyword>
<feature type="signal peptide" evidence="4">
    <location>
        <begin position="1"/>
        <end position="23"/>
    </location>
</feature>
<dbReference type="InParanoid" id="Q4QB35"/>
<dbReference type="RefSeq" id="XP_001683463.1">
    <property type="nucleotide sequence ID" value="XM_001683411.1"/>
</dbReference>
<keyword evidence="2" id="KW-0378">Hydrolase</keyword>
<evidence type="ECO:0000256" key="4">
    <source>
        <dbReference type="SAM" id="SignalP"/>
    </source>
</evidence>
<dbReference type="KEGG" id="lma:LMJF_23_1170"/>
<keyword evidence="3" id="KW-0472">Membrane</keyword>
<keyword evidence="6" id="KW-1185">Reference proteome</keyword>
<dbReference type="PANTHER" id="PTHR11567:SF110">
    <property type="entry name" value="2-PHOSPHOXYLOSE PHOSPHATASE 1"/>
    <property type="match status" value="1"/>
</dbReference>
<name>Q4QB35_LEIMA</name>
<dbReference type="VEuPathDB" id="TriTrypDB:LMJSD75_230022000"/>
<feature type="transmembrane region" description="Helical" evidence="3">
    <location>
        <begin position="495"/>
        <end position="520"/>
    </location>
</feature>
<dbReference type="AlphaFoldDB" id="Q4QB35"/>